<dbReference type="InterPro" id="IPR009057">
    <property type="entry name" value="Homeodomain-like_sf"/>
</dbReference>
<dbReference type="InterPro" id="IPR018060">
    <property type="entry name" value="HTH_AraC"/>
</dbReference>
<sequence>MPKIAIARLRVEEEGWSDGMTMKRGLKGLAREVGVSPSYLCRVFKKTMGVTVVAYMMGFERELAPVKVAEEIAGDDEEGRKLDFDLDEWF</sequence>
<comment type="caution">
    <text evidence="4">The sequence shown here is derived from an EMBL/GenBank/DDBJ whole genome shotgun (WGS) entry which is preliminary data.</text>
</comment>
<dbReference type="EMBL" id="VIFY01000206">
    <property type="protein sequence ID" value="TQB68562.1"/>
    <property type="molecule type" value="Genomic_DNA"/>
</dbReference>
<proteinExistence type="predicted"/>
<name>A0A507QNB1_MONPU</name>
<dbReference type="Proteomes" id="UP000319663">
    <property type="component" value="Unassembled WGS sequence"/>
</dbReference>
<evidence type="ECO:0000256" key="1">
    <source>
        <dbReference type="ARBA" id="ARBA00023015"/>
    </source>
</evidence>
<gene>
    <name evidence="4" type="ORF">MPDQ_003215</name>
</gene>
<evidence type="ECO:0000313" key="5">
    <source>
        <dbReference type="Proteomes" id="UP000319663"/>
    </source>
</evidence>
<feature type="domain" description="HTH araC/xylS-type" evidence="3">
    <location>
        <begin position="29"/>
        <end position="56"/>
    </location>
</feature>
<reference evidence="4 5" key="1">
    <citation type="submission" date="2019-06" db="EMBL/GenBank/DDBJ databases">
        <title>Wine fermentation using esterase from Monascus purpureus.</title>
        <authorList>
            <person name="Geng C."/>
            <person name="Zhang Y."/>
        </authorList>
    </citation>
    <scope>NUCLEOTIDE SEQUENCE [LARGE SCALE GENOMIC DNA]</scope>
    <source>
        <strain evidence="4">HQ1</strain>
    </source>
</reference>
<organism evidence="4 5">
    <name type="scientific">Monascus purpureus</name>
    <name type="common">Red mold</name>
    <name type="synonym">Monascus anka</name>
    <dbReference type="NCBI Taxonomy" id="5098"/>
    <lineage>
        <taxon>Eukaryota</taxon>
        <taxon>Fungi</taxon>
        <taxon>Dikarya</taxon>
        <taxon>Ascomycota</taxon>
        <taxon>Pezizomycotina</taxon>
        <taxon>Eurotiomycetes</taxon>
        <taxon>Eurotiomycetidae</taxon>
        <taxon>Eurotiales</taxon>
        <taxon>Aspergillaceae</taxon>
        <taxon>Monascus</taxon>
    </lineage>
</organism>
<dbReference type="GO" id="GO:0043565">
    <property type="term" value="F:sequence-specific DNA binding"/>
    <property type="evidence" value="ECO:0007669"/>
    <property type="project" value="InterPro"/>
</dbReference>
<evidence type="ECO:0000256" key="2">
    <source>
        <dbReference type="ARBA" id="ARBA00023163"/>
    </source>
</evidence>
<protein>
    <recommendedName>
        <fullName evidence="3">HTH araC/xylS-type domain-containing protein</fullName>
    </recommendedName>
</protein>
<dbReference type="Pfam" id="PF00165">
    <property type="entry name" value="HTH_AraC"/>
    <property type="match status" value="1"/>
</dbReference>
<keyword evidence="1" id="KW-0805">Transcription regulation</keyword>
<keyword evidence="2" id="KW-0804">Transcription</keyword>
<keyword evidence="5" id="KW-1185">Reference proteome</keyword>
<dbReference type="GO" id="GO:0003700">
    <property type="term" value="F:DNA-binding transcription factor activity"/>
    <property type="evidence" value="ECO:0007669"/>
    <property type="project" value="InterPro"/>
</dbReference>
<evidence type="ECO:0000259" key="3">
    <source>
        <dbReference type="Pfam" id="PF00165"/>
    </source>
</evidence>
<dbReference type="SUPFAM" id="SSF46689">
    <property type="entry name" value="Homeodomain-like"/>
    <property type="match status" value="1"/>
</dbReference>
<dbReference type="STRING" id="5098.A0A507QNB1"/>
<dbReference type="AlphaFoldDB" id="A0A507QNB1"/>
<accession>A0A507QNB1</accession>
<dbReference type="Gene3D" id="1.10.10.60">
    <property type="entry name" value="Homeodomain-like"/>
    <property type="match status" value="1"/>
</dbReference>
<evidence type="ECO:0000313" key="4">
    <source>
        <dbReference type="EMBL" id="TQB68562.1"/>
    </source>
</evidence>